<evidence type="ECO:0000313" key="8">
    <source>
        <dbReference type="EMBL" id="CAB5006911.1"/>
    </source>
</evidence>
<dbReference type="GO" id="GO:0008840">
    <property type="term" value="F:4-hydroxy-tetrahydrodipicolinate synthase activity"/>
    <property type="evidence" value="ECO:0007669"/>
    <property type="project" value="TreeGrafter"/>
</dbReference>
<dbReference type="PANTHER" id="PTHR12128">
    <property type="entry name" value="DIHYDRODIPICOLINATE SYNTHASE"/>
    <property type="match status" value="1"/>
</dbReference>
<dbReference type="EMBL" id="CAEZUF010000034">
    <property type="protein sequence ID" value="CAB4589864.1"/>
    <property type="molecule type" value="Genomic_DNA"/>
</dbReference>
<dbReference type="InterPro" id="IPR002220">
    <property type="entry name" value="DapA-like"/>
</dbReference>
<dbReference type="EMBL" id="CAFBPL010000003">
    <property type="protein sequence ID" value="CAB5006911.1"/>
    <property type="molecule type" value="Genomic_DNA"/>
</dbReference>
<protein>
    <submittedName>
        <fullName evidence="2">Unannotated protein</fullName>
    </submittedName>
</protein>
<evidence type="ECO:0000313" key="5">
    <source>
        <dbReference type="EMBL" id="CAB4797237.1"/>
    </source>
</evidence>
<accession>A0A6J6LS30</accession>
<dbReference type="SUPFAM" id="SSF51569">
    <property type="entry name" value="Aldolase"/>
    <property type="match status" value="1"/>
</dbReference>
<dbReference type="EMBL" id="CAFAAT010000004">
    <property type="protein sequence ID" value="CAB4797237.1"/>
    <property type="molecule type" value="Genomic_DNA"/>
</dbReference>
<evidence type="ECO:0000313" key="4">
    <source>
        <dbReference type="EMBL" id="CAB4783634.1"/>
    </source>
</evidence>
<dbReference type="AlphaFoldDB" id="A0A6J6LS30"/>
<dbReference type="EMBL" id="CAFBOI010000004">
    <property type="protein sequence ID" value="CAB4970794.1"/>
    <property type="molecule type" value="Genomic_DNA"/>
</dbReference>
<dbReference type="Gene3D" id="3.20.20.70">
    <property type="entry name" value="Aldolase class I"/>
    <property type="match status" value="1"/>
</dbReference>
<evidence type="ECO:0000313" key="2">
    <source>
        <dbReference type="EMBL" id="CAB4663283.1"/>
    </source>
</evidence>
<dbReference type="PIRSF" id="PIRSF001365">
    <property type="entry name" value="DHDPS"/>
    <property type="match status" value="1"/>
</dbReference>
<dbReference type="EMBL" id="CAEZYX010000004">
    <property type="protein sequence ID" value="CAB4734192.1"/>
    <property type="molecule type" value="Genomic_DNA"/>
</dbReference>
<dbReference type="PANTHER" id="PTHR12128:SF72">
    <property type="entry name" value="DIHYDRODIPICOLINATE SYNTHASE"/>
    <property type="match status" value="1"/>
</dbReference>
<dbReference type="SMART" id="SM01130">
    <property type="entry name" value="DHDPS"/>
    <property type="match status" value="1"/>
</dbReference>
<evidence type="ECO:0000313" key="1">
    <source>
        <dbReference type="EMBL" id="CAB4589864.1"/>
    </source>
</evidence>
<evidence type="ECO:0000313" key="6">
    <source>
        <dbReference type="EMBL" id="CAB4936969.1"/>
    </source>
</evidence>
<proteinExistence type="predicted"/>
<evidence type="ECO:0000313" key="3">
    <source>
        <dbReference type="EMBL" id="CAB4734192.1"/>
    </source>
</evidence>
<dbReference type="InterPro" id="IPR013785">
    <property type="entry name" value="Aldolase_TIM"/>
</dbReference>
<gene>
    <name evidence="1" type="ORF">UFOPK1791_00501</name>
    <name evidence="2" type="ORF">UFOPK2312_00143</name>
    <name evidence="3" type="ORF">UFOPK2802_00086</name>
    <name evidence="4" type="ORF">UFOPK2982_00096</name>
    <name evidence="5" type="ORF">UFOPK3083_00107</name>
    <name evidence="6" type="ORF">UFOPK3783_00060</name>
    <name evidence="7" type="ORF">UFOPK3948_00086</name>
    <name evidence="8" type="ORF">UFOPK4113_00075</name>
</gene>
<name>A0A6J6LS30_9ZZZZ</name>
<sequence length="302" mass="33193">MANSEKKPWHGVLTATATPFRADLSIDFDKYADHVKWQADNGVDGVIPNGSLGEYQVLSAEERTQIVKVALEAAPAGFQVIPGVAAYGATESRRWTEQAAEMGAKSVMLLPPNAYRADEAEVIAHYKEVNKVGIPIIAYNNPFDTKVDLTPQLVAKIADTCENVVAIKEFSGDVRRVWQIHHHAPRIEVLVGADDVLVELSTGGVVGWIAGFPNALPKESVELYNLCIAGKYAEARPIYAAVHNLFNWDSRKEFITAIKLAMDVVGRYGGPTRLPRLPLPATDLAQCQKDIEQALAFYRNRK</sequence>
<dbReference type="Pfam" id="PF00701">
    <property type="entry name" value="DHDPS"/>
    <property type="match status" value="1"/>
</dbReference>
<dbReference type="EMBL" id="CAFBNI010000002">
    <property type="protein sequence ID" value="CAB4936969.1"/>
    <property type="molecule type" value="Genomic_DNA"/>
</dbReference>
<dbReference type="CDD" id="cd00408">
    <property type="entry name" value="DHDPS-like"/>
    <property type="match status" value="1"/>
</dbReference>
<dbReference type="EMBL" id="CAEZWY010000007">
    <property type="protein sequence ID" value="CAB4663283.1"/>
    <property type="molecule type" value="Genomic_DNA"/>
</dbReference>
<dbReference type="PRINTS" id="PR00146">
    <property type="entry name" value="DHPICSNTHASE"/>
</dbReference>
<organism evidence="2">
    <name type="scientific">freshwater metagenome</name>
    <dbReference type="NCBI Taxonomy" id="449393"/>
    <lineage>
        <taxon>unclassified sequences</taxon>
        <taxon>metagenomes</taxon>
        <taxon>ecological metagenomes</taxon>
    </lineage>
</organism>
<reference evidence="2" key="1">
    <citation type="submission" date="2020-05" db="EMBL/GenBank/DDBJ databases">
        <authorList>
            <person name="Chiriac C."/>
            <person name="Salcher M."/>
            <person name="Ghai R."/>
            <person name="Kavagutti S V."/>
        </authorList>
    </citation>
    <scope>NUCLEOTIDE SEQUENCE</scope>
</reference>
<evidence type="ECO:0000313" key="7">
    <source>
        <dbReference type="EMBL" id="CAB4970794.1"/>
    </source>
</evidence>
<dbReference type="EMBL" id="CAFAAE010000007">
    <property type="protein sequence ID" value="CAB4783634.1"/>
    <property type="molecule type" value="Genomic_DNA"/>
</dbReference>